<sequence>MYECQPPLFVGFIFEIAGVHVTRSAVGREGAPCILLFLHHSPTYIQNYNNSDTTLSILFDNLHNRIWGVTSVDFEYRIYFFTHRLRLGKPRKKVRLMAEL</sequence>
<proteinExistence type="predicted"/>
<organism evidence="1 2">
    <name type="scientific">Ceratitis capitata</name>
    <name type="common">Mediterranean fruit fly</name>
    <name type="synonym">Tephritis capitata</name>
    <dbReference type="NCBI Taxonomy" id="7213"/>
    <lineage>
        <taxon>Eukaryota</taxon>
        <taxon>Metazoa</taxon>
        <taxon>Ecdysozoa</taxon>
        <taxon>Arthropoda</taxon>
        <taxon>Hexapoda</taxon>
        <taxon>Insecta</taxon>
        <taxon>Pterygota</taxon>
        <taxon>Neoptera</taxon>
        <taxon>Endopterygota</taxon>
        <taxon>Diptera</taxon>
        <taxon>Brachycera</taxon>
        <taxon>Muscomorpha</taxon>
        <taxon>Tephritoidea</taxon>
        <taxon>Tephritidae</taxon>
        <taxon>Ceratitis</taxon>
        <taxon>Ceratitis</taxon>
    </lineage>
</organism>
<reference evidence="1" key="1">
    <citation type="submission" date="2020-11" db="EMBL/GenBank/DDBJ databases">
        <authorList>
            <person name="Whitehead M."/>
        </authorList>
    </citation>
    <scope>NUCLEOTIDE SEQUENCE</scope>
    <source>
        <strain evidence="1">EGII</strain>
    </source>
</reference>
<dbReference type="EMBL" id="CAJHJT010000001">
    <property type="protein sequence ID" value="CAD6993800.1"/>
    <property type="molecule type" value="Genomic_DNA"/>
</dbReference>
<dbReference type="Proteomes" id="UP000606786">
    <property type="component" value="Unassembled WGS sequence"/>
</dbReference>
<comment type="caution">
    <text evidence="1">The sequence shown here is derived from an EMBL/GenBank/DDBJ whole genome shotgun (WGS) entry which is preliminary data.</text>
</comment>
<evidence type="ECO:0000313" key="1">
    <source>
        <dbReference type="EMBL" id="CAD6993800.1"/>
    </source>
</evidence>
<accession>A0A811U5T2</accession>
<gene>
    <name evidence="1" type="ORF">CCAP1982_LOCUS2596</name>
</gene>
<evidence type="ECO:0000313" key="2">
    <source>
        <dbReference type="Proteomes" id="UP000606786"/>
    </source>
</evidence>
<protein>
    <submittedName>
        <fullName evidence="1">(Mediterranean fruit fly) hypothetical protein</fullName>
    </submittedName>
</protein>
<keyword evidence="2" id="KW-1185">Reference proteome</keyword>
<dbReference type="AlphaFoldDB" id="A0A811U5T2"/>
<name>A0A811U5T2_CERCA</name>